<gene>
    <name evidence="2" type="ORF">EEJ42_33620</name>
</gene>
<evidence type="ECO:0000313" key="3">
    <source>
        <dbReference type="Proteomes" id="UP000275401"/>
    </source>
</evidence>
<evidence type="ECO:0000313" key="2">
    <source>
        <dbReference type="EMBL" id="RNG08179.1"/>
    </source>
</evidence>
<comment type="caution">
    <text evidence="2">The sequence shown here is derived from an EMBL/GenBank/DDBJ whole genome shotgun (WGS) entry which is preliminary data.</text>
</comment>
<dbReference type="AlphaFoldDB" id="A0A3M8UT25"/>
<feature type="compositionally biased region" description="Basic residues" evidence="1">
    <location>
        <begin position="88"/>
        <end position="115"/>
    </location>
</feature>
<evidence type="ECO:0000256" key="1">
    <source>
        <dbReference type="SAM" id="MobiDB-lite"/>
    </source>
</evidence>
<keyword evidence="3" id="KW-1185">Reference proteome</keyword>
<name>A0A3M8UT25_9ACTN</name>
<feature type="region of interest" description="Disordered" evidence="1">
    <location>
        <begin position="1"/>
        <end position="115"/>
    </location>
</feature>
<sequence>MLCPGRPGSYRPFHASRVPVLPRSPGTAPRRPRVRRGGPGRARDRGVRRTGRPRDPDRRGRGGRGARGGAGRARRRARLVPRLDAVRRAVRRTVHRPRRPRPRPAHLARAVPHRP</sequence>
<proteinExistence type="predicted"/>
<protein>
    <submittedName>
        <fullName evidence="2">Uncharacterized protein</fullName>
    </submittedName>
</protein>
<reference evidence="2 3" key="1">
    <citation type="submission" date="2018-11" db="EMBL/GenBank/DDBJ databases">
        <title>The Potential of Streptomyces as Biocontrol Agents against the Tomato grey mould, Botrytis cinerea (Gray mold) Frontiers in Microbiology.</title>
        <authorList>
            <person name="Li D."/>
        </authorList>
    </citation>
    <scope>NUCLEOTIDE SEQUENCE [LARGE SCALE GENOMIC DNA]</scope>
    <source>
        <strain evidence="2 3">NEAU-LD23</strain>
    </source>
</reference>
<feature type="compositionally biased region" description="Basic and acidic residues" evidence="1">
    <location>
        <begin position="41"/>
        <end position="60"/>
    </location>
</feature>
<dbReference type="EMBL" id="RIBZ01000608">
    <property type="protein sequence ID" value="RNG08179.1"/>
    <property type="molecule type" value="Genomic_DNA"/>
</dbReference>
<dbReference type="Proteomes" id="UP000275401">
    <property type="component" value="Unassembled WGS sequence"/>
</dbReference>
<organism evidence="2 3">
    <name type="scientific">Streptomyces botrytidirepellens</name>
    <dbReference type="NCBI Taxonomy" id="2486417"/>
    <lineage>
        <taxon>Bacteria</taxon>
        <taxon>Bacillati</taxon>
        <taxon>Actinomycetota</taxon>
        <taxon>Actinomycetes</taxon>
        <taxon>Kitasatosporales</taxon>
        <taxon>Streptomycetaceae</taxon>
        <taxon>Streptomyces</taxon>
    </lineage>
</organism>
<accession>A0A3M8UT25</accession>